<proteinExistence type="predicted"/>
<reference evidence="2" key="1">
    <citation type="submission" date="2024-07" db="EMBL/GenBank/DDBJ databases">
        <authorList>
            <person name="Yu S.T."/>
        </authorList>
    </citation>
    <scope>NUCLEOTIDE SEQUENCE</scope>
    <source>
        <strain evidence="2">R28</strain>
    </source>
</reference>
<dbReference type="EMBL" id="CP163439">
    <property type="protein sequence ID" value="XDQ35839.1"/>
    <property type="molecule type" value="Genomic_DNA"/>
</dbReference>
<keyword evidence="2" id="KW-0378">Hydrolase</keyword>
<evidence type="ECO:0000259" key="1">
    <source>
        <dbReference type="Pfam" id="PF08386"/>
    </source>
</evidence>
<dbReference type="Pfam" id="PF08386">
    <property type="entry name" value="Abhydrolase_4"/>
    <property type="match status" value="1"/>
</dbReference>
<name>A0AB39Q3Y5_9ACTN</name>
<organism evidence="2">
    <name type="scientific">Streptomyces sp. R28</name>
    <dbReference type="NCBI Taxonomy" id="3238628"/>
    <lineage>
        <taxon>Bacteria</taxon>
        <taxon>Bacillati</taxon>
        <taxon>Actinomycetota</taxon>
        <taxon>Actinomycetes</taxon>
        <taxon>Kitasatosporales</taxon>
        <taxon>Streptomycetaceae</taxon>
        <taxon>Streptomyces</taxon>
    </lineage>
</organism>
<evidence type="ECO:0000313" key="2">
    <source>
        <dbReference type="EMBL" id="XDQ35839.1"/>
    </source>
</evidence>
<dbReference type="InterPro" id="IPR013595">
    <property type="entry name" value="Pept_S33_TAP-like_C"/>
</dbReference>
<dbReference type="RefSeq" id="WP_369170367.1">
    <property type="nucleotide sequence ID" value="NZ_CP163439.1"/>
</dbReference>
<protein>
    <submittedName>
        <fullName evidence="2">Alpha/beta hydrolase</fullName>
    </submittedName>
</protein>
<dbReference type="AlphaFoldDB" id="A0AB39Q3Y5"/>
<gene>
    <name evidence="2" type="ORF">AB5J49_22175</name>
</gene>
<dbReference type="GO" id="GO:0016787">
    <property type="term" value="F:hydrolase activity"/>
    <property type="evidence" value="ECO:0007669"/>
    <property type="project" value="UniProtKB-KW"/>
</dbReference>
<feature type="domain" description="Peptidase S33 tripeptidyl aminopeptidase-like C-terminal" evidence="1">
    <location>
        <begin position="16"/>
        <end position="73"/>
    </location>
</feature>
<accession>A0AB39Q3Y5</accession>
<sequence>MRARTRPCAVNRQQFTTPLPGGRAMHRALRGSRLLEVRGGRGHGTYPDPDSCTTRTVTAYPTSRRLPAGDVMCRS</sequence>